<comment type="caution">
    <text evidence="2">The sequence shown here is derived from an EMBL/GenBank/DDBJ whole genome shotgun (WGS) entry which is preliminary data.</text>
</comment>
<feature type="compositionally biased region" description="Basic and acidic residues" evidence="1">
    <location>
        <begin position="88"/>
        <end position="127"/>
    </location>
</feature>
<evidence type="ECO:0000313" key="2">
    <source>
        <dbReference type="EMBL" id="KAJ1203815.1"/>
    </source>
</evidence>
<evidence type="ECO:0000256" key="1">
    <source>
        <dbReference type="SAM" id="MobiDB-lite"/>
    </source>
</evidence>
<proteinExistence type="predicted"/>
<organism evidence="2 3">
    <name type="scientific">Pleurodeles waltl</name>
    <name type="common">Iberian ribbed newt</name>
    <dbReference type="NCBI Taxonomy" id="8319"/>
    <lineage>
        <taxon>Eukaryota</taxon>
        <taxon>Metazoa</taxon>
        <taxon>Chordata</taxon>
        <taxon>Craniata</taxon>
        <taxon>Vertebrata</taxon>
        <taxon>Euteleostomi</taxon>
        <taxon>Amphibia</taxon>
        <taxon>Batrachia</taxon>
        <taxon>Caudata</taxon>
        <taxon>Salamandroidea</taxon>
        <taxon>Salamandridae</taxon>
        <taxon>Pleurodelinae</taxon>
        <taxon>Pleurodeles</taxon>
    </lineage>
</organism>
<reference evidence="2" key="1">
    <citation type="journal article" date="2022" name="bioRxiv">
        <title>Sequencing and chromosome-scale assembly of the giantPleurodeles waltlgenome.</title>
        <authorList>
            <person name="Brown T."/>
            <person name="Elewa A."/>
            <person name="Iarovenko S."/>
            <person name="Subramanian E."/>
            <person name="Araus A.J."/>
            <person name="Petzold A."/>
            <person name="Susuki M."/>
            <person name="Suzuki K.-i.T."/>
            <person name="Hayashi T."/>
            <person name="Toyoda A."/>
            <person name="Oliveira C."/>
            <person name="Osipova E."/>
            <person name="Leigh N.D."/>
            <person name="Simon A."/>
            <person name="Yun M.H."/>
        </authorList>
    </citation>
    <scope>NUCLEOTIDE SEQUENCE</scope>
    <source>
        <strain evidence="2">20211129_DDA</strain>
        <tissue evidence="2">Liver</tissue>
    </source>
</reference>
<name>A0AAV7VT22_PLEWA</name>
<feature type="region of interest" description="Disordered" evidence="1">
    <location>
        <begin position="44"/>
        <end position="167"/>
    </location>
</feature>
<protein>
    <submittedName>
        <fullName evidence="2">Uncharacterized protein</fullName>
    </submittedName>
</protein>
<feature type="compositionally biased region" description="Polar residues" evidence="1">
    <location>
        <begin position="157"/>
        <end position="167"/>
    </location>
</feature>
<dbReference type="EMBL" id="JANPWB010000003">
    <property type="protein sequence ID" value="KAJ1203815.1"/>
    <property type="molecule type" value="Genomic_DNA"/>
</dbReference>
<dbReference type="AlphaFoldDB" id="A0AAV7VT22"/>
<dbReference type="Proteomes" id="UP001066276">
    <property type="component" value="Chromosome 2_1"/>
</dbReference>
<evidence type="ECO:0000313" key="3">
    <source>
        <dbReference type="Proteomes" id="UP001066276"/>
    </source>
</evidence>
<accession>A0AAV7VT22</accession>
<gene>
    <name evidence="2" type="ORF">NDU88_007596</name>
</gene>
<sequence length="167" mass="17860">MRTDASLRQHGDASEQLVVKYFVVTWMSHIYGTAHHVETPTGVLFPDDNSSYSGTRKKKTTQKTQSTFEIPDPDILRSATDQVGLLGDGRRKQDLHAVTRERKTGKELGGDRGGEGGKELSGDRGGEGGDELGGGNGRESRSNLGSVFAGESEEDTGTSSCTTIRSG</sequence>
<keyword evidence="3" id="KW-1185">Reference proteome</keyword>